<accession>A0A4C1SE82</accession>
<evidence type="ECO:0000313" key="1">
    <source>
        <dbReference type="EMBL" id="GBP00493.1"/>
    </source>
</evidence>
<organism evidence="1 2">
    <name type="scientific">Eumeta variegata</name>
    <name type="common">Bagworm moth</name>
    <name type="synonym">Eumeta japonica</name>
    <dbReference type="NCBI Taxonomy" id="151549"/>
    <lineage>
        <taxon>Eukaryota</taxon>
        <taxon>Metazoa</taxon>
        <taxon>Ecdysozoa</taxon>
        <taxon>Arthropoda</taxon>
        <taxon>Hexapoda</taxon>
        <taxon>Insecta</taxon>
        <taxon>Pterygota</taxon>
        <taxon>Neoptera</taxon>
        <taxon>Endopterygota</taxon>
        <taxon>Lepidoptera</taxon>
        <taxon>Glossata</taxon>
        <taxon>Ditrysia</taxon>
        <taxon>Tineoidea</taxon>
        <taxon>Psychidae</taxon>
        <taxon>Oiketicinae</taxon>
        <taxon>Eumeta</taxon>
    </lineage>
</organism>
<dbReference type="OrthoDB" id="7431392at2759"/>
<keyword evidence="2" id="KW-1185">Reference proteome</keyword>
<dbReference type="EMBL" id="BGZK01000005">
    <property type="protein sequence ID" value="GBP00493.1"/>
    <property type="molecule type" value="Genomic_DNA"/>
</dbReference>
<dbReference type="Proteomes" id="UP000299102">
    <property type="component" value="Unassembled WGS sequence"/>
</dbReference>
<proteinExistence type="predicted"/>
<comment type="caution">
    <text evidence="1">The sequence shown here is derived from an EMBL/GenBank/DDBJ whole genome shotgun (WGS) entry which is preliminary data.</text>
</comment>
<name>A0A4C1SE82_EUMVA</name>
<dbReference type="STRING" id="151549.A0A4C1SE82"/>
<reference evidence="1 2" key="1">
    <citation type="journal article" date="2019" name="Commun. Biol.">
        <title>The bagworm genome reveals a unique fibroin gene that provides high tensile strength.</title>
        <authorList>
            <person name="Kono N."/>
            <person name="Nakamura H."/>
            <person name="Ohtoshi R."/>
            <person name="Tomita M."/>
            <person name="Numata K."/>
            <person name="Arakawa K."/>
        </authorList>
    </citation>
    <scope>NUCLEOTIDE SEQUENCE [LARGE SCALE GENOMIC DNA]</scope>
</reference>
<gene>
    <name evidence="1" type="ORF">EVAR_1020_1</name>
</gene>
<sequence length="291" mass="34483">MEQNVGNLLKKWDIPEETIDRFEKLIINDVKFLQARDEIKYMNWDDIIQKWNNTFQYRQDQEYASVQEFITKWPVLEDERAIELINIDFQFLYPHSPINETNFNVKWNLFFNKFLLAKKYEINDEFKENLLSSLNSLHSEDQKIPTQITLMAHLVPPKGRFNRKGKFSTLEALQSLVIVVENPGDINIKIKEKQKAAAERKQSVQPYIIIQGSLQDYQYLYIVVDDIKYKFTSAAEAFDTLFKIYHVFNARYPSPADHLYLIIQRCVYDVTTKYDNLVPYIADVLALKQMD</sequence>
<protein>
    <submittedName>
        <fullName evidence="1">Uncharacterized protein</fullName>
    </submittedName>
</protein>
<evidence type="ECO:0000313" key="2">
    <source>
        <dbReference type="Proteomes" id="UP000299102"/>
    </source>
</evidence>
<dbReference type="AlphaFoldDB" id="A0A4C1SE82"/>